<feature type="compositionally biased region" description="Acidic residues" evidence="1">
    <location>
        <begin position="262"/>
        <end position="271"/>
    </location>
</feature>
<dbReference type="Pfam" id="PF13472">
    <property type="entry name" value="Lipase_GDSL_2"/>
    <property type="match status" value="1"/>
</dbReference>
<evidence type="ECO:0000256" key="2">
    <source>
        <dbReference type="SAM" id="SignalP"/>
    </source>
</evidence>
<accession>A0A1C7DLX1</accession>
<feature type="region of interest" description="Disordered" evidence="1">
    <location>
        <begin position="262"/>
        <end position="295"/>
    </location>
</feature>
<dbReference type="RefSeq" id="WP_065527797.1">
    <property type="nucleotide sequence ID" value="NZ_CP016537.2"/>
</dbReference>
<feature type="chain" id="PRO_5039309946" evidence="2">
    <location>
        <begin position="22"/>
        <end position="303"/>
    </location>
</feature>
<evidence type="ECO:0000313" key="5">
    <source>
        <dbReference type="Proteomes" id="UP000092687"/>
    </source>
</evidence>
<dbReference type="Gene3D" id="3.40.50.1110">
    <property type="entry name" value="SGNH hydrolase"/>
    <property type="match status" value="1"/>
</dbReference>
<dbReference type="OrthoDB" id="1815486at2"/>
<dbReference type="STRING" id="1215089.BBI08_00225"/>
<sequence length="303" mass="33643">MKKYWISALAGLLLFSGTVQAKAMINAPINYVAIGDSLAAGQTPMREIDNGYTDLISQELMRNQSVTFYSKNLAFPGFTTTDVLESIQTDDAAELLASANLITVSAGANDLLRLVQNDPIQGSLSFQQRQVDFSLNEARKNMESILAELAEQSPNAAVYVMGYYFAYPHVRDTQKNGTGKQLDRLNEILKQTAEKAGAVFVSIDESFGENAINQIPNPADVHPNRAGYQAMANAFFTEYKEAWSVEDFELPTPNPLSFEEIMETEDQDSSDSLESRDDEKTAERPSDRSQTNYLALREMLPYS</sequence>
<proteinExistence type="predicted"/>
<feature type="compositionally biased region" description="Basic and acidic residues" evidence="1">
    <location>
        <begin position="273"/>
        <end position="287"/>
    </location>
</feature>
<evidence type="ECO:0000259" key="3">
    <source>
        <dbReference type="Pfam" id="PF13472"/>
    </source>
</evidence>
<dbReference type="KEGG" id="phc:BBI08_00225"/>
<dbReference type="GO" id="GO:0004622">
    <property type="term" value="F:phosphatidylcholine lysophospholipase activity"/>
    <property type="evidence" value="ECO:0007669"/>
    <property type="project" value="TreeGrafter"/>
</dbReference>
<reference evidence="4" key="1">
    <citation type="submission" date="2016-10" db="EMBL/GenBank/DDBJ databases">
        <authorList>
            <person name="de Groot N.N."/>
        </authorList>
    </citation>
    <scope>NUCLEOTIDE SEQUENCE</scope>
    <source>
        <strain evidence="4">DSM 24743</strain>
    </source>
</reference>
<organism evidence="4 5">
    <name type="scientific">Planococcus halocryophilus</name>
    <dbReference type="NCBI Taxonomy" id="1215089"/>
    <lineage>
        <taxon>Bacteria</taxon>
        <taxon>Bacillati</taxon>
        <taxon>Bacillota</taxon>
        <taxon>Bacilli</taxon>
        <taxon>Bacillales</taxon>
        <taxon>Caryophanaceae</taxon>
        <taxon>Planococcus</taxon>
    </lineage>
</organism>
<dbReference type="InterPro" id="IPR013830">
    <property type="entry name" value="SGNH_hydro"/>
</dbReference>
<dbReference type="EMBL" id="CP016537">
    <property type="protein sequence ID" value="ANU12394.1"/>
    <property type="molecule type" value="Genomic_DNA"/>
</dbReference>
<name>A0A1C7DLX1_9BACL</name>
<feature type="signal peptide" evidence="2">
    <location>
        <begin position="1"/>
        <end position="21"/>
    </location>
</feature>
<evidence type="ECO:0000313" key="4">
    <source>
        <dbReference type="EMBL" id="ANU12394.1"/>
    </source>
</evidence>
<dbReference type="AlphaFoldDB" id="A0A1C7DLX1"/>
<protein>
    <submittedName>
        <fullName evidence="4">Lysophospholipase</fullName>
    </submittedName>
</protein>
<keyword evidence="5" id="KW-1185">Reference proteome</keyword>
<dbReference type="PANTHER" id="PTHR30383">
    <property type="entry name" value="THIOESTERASE 1/PROTEASE 1/LYSOPHOSPHOLIPASE L1"/>
    <property type="match status" value="1"/>
</dbReference>
<dbReference type="Proteomes" id="UP000092687">
    <property type="component" value="Chromosome"/>
</dbReference>
<dbReference type="InterPro" id="IPR036514">
    <property type="entry name" value="SGNH_hydro_sf"/>
</dbReference>
<dbReference type="InterPro" id="IPR051532">
    <property type="entry name" value="Ester_Hydrolysis_Enzymes"/>
</dbReference>
<feature type="domain" description="SGNH hydrolase-type esterase" evidence="3">
    <location>
        <begin position="33"/>
        <end position="230"/>
    </location>
</feature>
<dbReference type="CDD" id="cd00229">
    <property type="entry name" value="SGNH_hydrolase"/>
    <property type="match status" value="1"/>
</dbReference>
<keyword evidence="2" id="KW-0732">Signal</keyword>
<dbReference type="PANTHER" id="PTHR30383:SF5">
    <property type="entry name" value="SGNH HYDROLASE-TYPE ESTERASE DOMAIN-CONTAINING PROTEIN"/>
    <property type="match status" value="1"/>
</dbReference>
<gene>
    <name evidence="4" type="ORF">BBI08_00225</name>
</gene>
<evidence type="ECO:0000256" key="1">
    <source>
        <dbReference type="SAM" id="MobiDB-lite"/>
    </source>
</evidence>
<dbReference type="SUPFAM" id="SSF52266">
    <property type="entry name" value="SGNH hydrolase"/>
    <property type="match status" value="1"/>
</dbReference>